<comment type="caution">
    <text evidence="1">The sequence shown here is derived from an EMBL/GenBank/DDBJ whole genome shotgun (WGS) entry which is preliminary data.</text>
</comment>
<organism evidence="1 2">
    <name type="scientific">Enterobacter agglomerans</name>
    <name type="common">Erwinia herbicola</name>
    <name type="synonym">Pantoea agglomerans</name>
    <dbReference type="NCBI Taxonomy" id="549"/>
    <lineage>
        <taxon>Bacteria</taxon>
        <taxon>Pseudomonadati</taxon>
        <taxon>Pseudomonadota</taxon>
        <taxon>Gammaproteobacteria</taxon>
        <taxon>Enterobacterales</taxon>
        <taxon>Erwiniaceae</taxon>
        <taxon>Pantoea</taxon>
        <taxon>Pantoea agglomerans group</taxon>
    </lineage>
</organism>
<evidence type="ECO:0000313" key="2">
    <source>
        <dbReference type="Proteomes" id="UP000633731"/>
    </source>
</evidence>
<sequence>MKTVEISNAAFVFTDSGTGQGYIRRLNEFEVKLISQQLTALDDGEMKALAVHPVEIRVMTASEAEREALNG</sequence>
<evidence type="ECO:0000313" key="1">
    <source>
        <dbReference type="EMBL" id="MBK4727202.1"/>
    </source>
</evidence>
<keyword evidence="2" id="KW-1185">Reference proteome</keyword>
<dbReference type="Proteomes" id="UP000633731">
    <property type="component" value="Unassembled WGS sequence"/>
</dbReference>
<protein>
    <submittedName>
        <fullName evidence="1">Uncharacterized protein</fullName>
    </submittedName>
</protein>
<name>A0ACC5RRU1_ENTAG</name>
<accession>A0ACC5RRU1</accession>
<gene>
    <name evidence="1" type="ORF">JJL49_18400</name>
</gene>
<reference evidence="1" key="1">
    <citation type="submission" date="2021-01" db="EMBL/GenBank/DDBJ databases">
        <title>Draft genome of Pantoea agglomerans Eh 335.</title>
        <authorList>
            <person name="Emsley S.A."/>
            <person name="Oline D.K."/>
            <person name="Saw J.H."/>
            <person name="Ushijima B."/>
            <person name="Videau P."/>
            <person name="Koyack M.J."/>
        </authorList>
    </citation>
    <scope>NUCLEOTIDE SEQUENCE</scope>
    <source>
        <strain evidence="1">Eh 335</strain>
    </source>
</reference>
<proteinExistence type="predicted"/>
<dbReference type="EMBL" id="JAEOXF010000013">
    <property type="protein sequence ID" value="MBK4727202.1"/>
    <property type="molecule type" value="Genomic_DNA"/>
</dbReference>